<dbReference type="Pfam" id="PF00411">
    <property type="entry name" value="Ribosomal_S11"/>
    <property type="match status" value="1"/>
</dbReference>
<dbReference type="InterPro" id="IPR036967">
    <property type="entry name" value="Ribosomal_uS11_sf"/>
</dbReference>
<keyword evidence="7" id="KW-1185">Reference proteome</keyword>
<dbReference type="SUPFAM" id="SSF53137">
    <property type="entry name" value="Translational machinery components"/>
    <property type="match status" value="1"/>
</dbReference>
<dbReference type="EMBL" id="PNBA02000021">
    <property type="protein sequence ID" value="KAG6387811.1"/>
    <property type="molecule type" value="Genomic_DNA"/>
</dbReference>
<evidence type="ECO:0000313" key="7">
    <source>
        <dbReference type="Proteomes" id="UP000298416"/>
    </source>
</evidence>
<dbReference type="GO" id="GO:0003723">
    <property type="term" value="F:RNA binding"/>
    <property type="evidence" value="ECO:0007669"/>
    <property type="project" value="InterPro"/>
</dbReference>
<dbReference type="Gene3D" id="3.30.420.80">
    <property type="entry name" value="Ribosomal protein S11"/>
    <property type="match status" value="1"/>
</dbReference>
<dbReference type="InterPro" id="IPR041988">
    <property type="entry name" value="Ribosomal_uL24_KOW"/>
</dbReference>
<dbReference type="SUPFAM" id="SSF50104">
    <property type="entry name" value="Translation proteins SH3-like domain"/>
    <property type="match status" value="1"/>
</dbReference>
<dbReference type="InterPro" id="IPR001971">
    <property type="entry name" value="Ribosomal_uS11"/>
</dbReference>
<evidence type="ECO:0000256" key="1">
    <source>
        <dbReference type="ARBA" id="ARBA00006194"/>
    </source>
</evidence>
<gene>
    <name evidence="6" type="ORF">SASPL_153005</name>
</gene>
<dbReference type="PANTHER" id="PTHR11759">
    <property type="entry name" value="40S RIBOSOMAL PROTEIN S14/30S RIBOSOMAL PROTEIN S11"/>
    <property type="match status" value="1"/>
</dbReference>
<comment type="similarity">
    <text evidence="2">Belongs to the universal ribosomal protein uL24 family.</text>
</comment>
<keyword evidence="3" id="KW-0689">Ribosomal protein</keyword>
<reference evidence="6" key="1">
    <citation type="submission" date="2018-01" db="EMBL/GenBank/DDBJ databases">
        <authorList>
            <person name="Mao J.F."/>
        </authorList>
    </citation>
    <scope>NUCLEOTIDE SEQUENCE</scope>
    <source>
        <strain evidence="6">Huo1</strain>
        <tissue evidence="6">Leaf</tissue>
    </source>
</reference>
<name>A0A8X8W4Z2_SALSN</name>
<evidence type="ECO:0000256" key="4">
    <source>
        <dbReference type="ARBA" id="ARBA00023274"/>
    </source>
</evidence>
<accession>A0A8X8W4Z2</accession>
<evidence type="ECO:0000256" key="3">
    <source>
        <dbReference type="ARBA" id="ARBA00022980"/>
    </source>
</evidence>
<dbReference type="AlphaFoldDB" id="A0A8X8W4Z2"/>
<organism evidence="6">
    <name type="scientific">Salvia splendens</name>
    <name type="common">Scarlet sage</name>
    <dbReference type="NCBI Taxonomy" id="180675"/>
    <lineage>
        <taxon>Eukaryota</taxon>
        <taxon>Viridiplantae</taxon>
        <taxon>Streptophyta</taxon>
        <taxon>Embryophyta</taxon>
        <taxon>Tracheophyta</taxon>
        <taxon>Spermatophyta</taxon>
        <taxon>Magnoliopsida</taxon>
        <taxon>eudicotyledons</taxon>
        <taxon>Gunneridae</taxon>
        <taxon>Pentapetalae</taxon>
        <taxon>asterids</taxon>
        <taxon>lamiids</taxon>
        <taxon>Lamiales</taxon>
        <taxon>Lamiaceae</taxon>
        <taxon>Nepetoideae</taxon>
        <taxon>Mentheae</taxon>
        <taxon>Salviinae</taxon>
        <taxon>Salvia</taxon>
        <taxon>Salvia subgen. Calosphace</taxon>
        <taxon>core Calosphace</taxon>
    </lineage>
</organism>
<evidence type="ECO:0000313" key="6">
    <source>
        <dbReference type="EMBL" id="KAG6387811.1"/>
    </source>
</evidence>
<dbReference type="CDD" id="cd06089">
    <property type="entry name" value="KOW_RPL26"/>
    <property type="match status" value="1"/>
</dbReference>
<dbReference type="OrthoDB" id="1654884at2759"/>
<feature type="region of interest" description="Disordered" evidence="5">
    <location>
        <begin position="158"/>
        <end position="191"/>
    </location>
</feature>
<keyword evidence="4" id="KW-0687">Ribonucleoprotein</keyword>
<feature type="compositionally biased region" description="Basic and acidic residues" evidence="5">
    <location>
        <begin position="158"/>
        <end position="171"/>
    </location>
</feature>
<dbReference type="InterPro" id="IPR014722">
    <property type="entry name" value="Rib_uL2_dom2"/>
</dbReference>
<dbReference type="GO" id="GO:0003735">
    <property type="term" value="F:structural constituent of ribosome"/>
    <property type="evidence" value="ECO:0007669"/>
    <property type="project" value="InterPro"/>
</dbReference>
<sequence length="454" mass="49904">MGWKAAQKLIYQWKIPRGNNAMIFRGKGKGETVVERVIRSQNRVIVDGKNLKHIKQRQGHDGGIFTVEAPRVSNAQAVNPVTWKPCKVGSIIPCPEILKMRTAPRPTAGLLRSLKIETHLPMSILGNVGMKLDLVRAAGNVHLPCALSFRSFLHSGEKPEVEAGRNHRQATEESGNGVGERPPREVGVGRNLRSNGYDQLLNGERGTGVNGLPPQEVGGWNLGSIGYDQLLNRERGGVNGLPPREVGVGRNLGSVGYAQLLNRERGNGVNGLPPFENESGRTPMPNMDYVRGLLQDERPGAGRTQRPDDVQGVFQGRGPIGGPAFYQQPQRESNADIVHIKLMRNNSYVTLTDHKGNRKMSVSAGQVAAKGDKPGRYSGEAAAEYMGRVVKQMKIKSVVVKVSGFTFFRRKKDSILAFKDGYTHSRGDVNPVVYIEDTTRKPHNGCRLPKKRRI</sequence>
<proteinExistence type="inferred from homology"/>
<comment type="similarity">
    <text evidence="1">Belongs to the universal ribosomal protein uS11 family.</text>
</comment>
<protein>
    <recommendedName>
        <fullName evidence="8">Small subunit ribosomal protein S11</fullName>
    </recommendedName>
</protein>
<dbReference type="HAMAP" id="MF_01310">
    <property type="entry name" value="Ribosomal_uS11"/>
    <property type="match status" value="1"/>
</dbReference>
<evidence type="ECO:0000256" key="2">
    <source>
        <dbReference type="ARBA" id="ARBA00010618"/>
    </source>
</evidence>
<dbReference type="GO" id="GO:1990904">
    <property type="term" value="C:ribonucleoprotein complex"/>
    <property type="evidence" value="ECO:0007669"/>
    <property type="project" value="UniProtKB-KW"/>
</dbReference>
<comment type="caution">
    <text evidence="6">The sequence shown here is derived from an EMBL/GenBank/DDBJ whole genome shotgun (WGS) entry which is preliminary data.</text>
</comment>
<dbReference type="GO" id="GO:0005840">
    <property type="term" value="C:ribosome"/>
    <property type="evidence" value="ECO:0007669"/>
    <property type="project" value="UniProtKB-KW"/>
</dbReference>
<reference evidence="6" key="2">
    <citation type="submission" date="2020-08" db="EMBL/GenBank/DDBJ databases">
        <title>Plant Genome Project.</title>
        <authorList>
            <person name="Zhang R.-G."/>
        </authorList>
    </citation>
    <scope>NUCLEOTIDE SEQUENCE</scope>
    <source>
        <strain evidence="6">Huo1</strain>
        <tissue evidence="6">Leaf</tissue>
    </source>
</reference>
<dbReference type="InterPro" id="IPR008991">
    <property type="entry name" value="Translation_prot_SH3-like_sf"/>
</dbReference>
<dbReference type="Proteomes" id="UP000298416">
    <property type="component" value="Unassembled WGS sequence"/>
</dbReference>
<dbReference type="GO" id="GO:0006412">
    <property type="term" value="P:translation"/>
    <property type="evidence" value="ECO:0007669"/>
    <property type="project" value="InterPro"/>
</dbReference>
<evidence type="ECO:0000256" key="5">
    <source>
        <dbReference type="SAM" id="MobiDB-lite"/>
    </source>
</evidence>
<dbReference type="Gene3D" id="2.30.30.30">
    <property type="match status" value="1"/>
</dbReference>
<evidence type="ECO:0008006" key="8">
    <source>
        <dbReference type="Google" id="ProtNLM"/>
    </source>
</evidence>